<reference evidence="1" key="1">
    <citation type="submission" date="2014-09" db="EMBL/GenBank/DDBJ databases">
        <authorList>
            <person name="Magalhaes I.L.F."/>
            <person name="Oliveira U."/>
            <person name="Santos F.R."/>
            <person name="Vidigal T.H.D.A."/>
            <person name="Brescovit A.D."/>
            <person name="Santos A.J."/>
        </authorList>
    </citation>
    <scope>NUCLEOTIDE SEQUENCE</scope>
    <source>
        <tissue evidence="1">Shoot tissue taken approximately 20 cm above the soil surface</tissue>
    </source>
</reference>
<evidence type="ECO:0000313" key="1">
    <source>
        <dbReference type="EMBL" id="JAE36118.1"/>
    </source>
</evidence>
<proteinExistence type="predicted"/>
<protein>
    <submittedName>
        <fullName evidence="1">Uncharacterized protein</fullName>
    </submittedName>
</protein>
<sequence length="53" mass="5883">MNSWLLCFNWRPGGSYSSVALQLSSAHHARERTAARMDYWRGAALGWRGAATG</sequence>
<dbReference type="EMBL" id="GBRH01161778">
    <property type="protein sequence ID" value="JAE36118.1"/>
    <property type="molecule type" value="Transcribed_RNA"/>
</dbReference>
<accession>A0A0A9HTB0</accession>
<dbReference type="AlphaFoldDB" id="A0A0A9HTB0"/>
<name>A0A0A9HTB0_ARUDO</name>
<organism evidence="1">
    <name type="scientific">Arundo donax</name>
    <name type="common">Giant reed</name>
    <name type="synonym">Donax arundinaceus</name>
    <dbReference type="NCBI Taxonomy" id="35708"/>
    <lineage>
        <taxon>Eukaryota</taxon>
        <taxon>Viridiplantae</taxon>
        <taxon>Streptophyta</taxon>
        <taxon>Embryophyta</taxon>
        <taxon>Tracheophyta</taxon>
        <taxon>Spermatophyta</taxon>
        <taxon>Magnoliopsida</taxon>
        <taxon>Liliopsida</taxon>
        <taxon>Poales</taxon>
        <taxon>Poaceae</taxon>
        <taxon>PACMAD clade</taxon>
        <taxon>Arundinoideae</taxon>
        <taxon>Arundineae</taxon>
        <taxon>Arundo</taxon>
    </lineage>
</organism>
<reference evidence="1" key="2">
    <citation type="journal article" date="2015" name="Data Brief">
        <title>Shoot transcriptome of the giant reed, Arundo donax.</title>
        <authorList>
            <person name="Barrero R.A."/>
            <person name="Guerrero F.D."/>
            <person name="Moolhuijzen P."/>
            <person name="Goolsby J.A."/>
            <person name="Tidwell J."/>
            <person name="Bellgard S.E."/>
            <person name="Bellgard M.I."/>
        </authorList>
    </citation>
    <scope>NUCLEOTIDE SEQUENCE</scope>
    <source>
        <tissue evidence="1">Shoot tissue taken approximately 20 cm above the soil surface</tissue>
    </source>
</reference>